<feature type="transmembrane region" description="Helical" evidence="2">
    <location>
        <begin position="351"/>
        <end position="369"/>
    </location>
</feature>
<feature type="domain" description="Major facilitator superfamily (MFS) profile" evidence="3">
    <location>
        <begin position="311"/>
        <end position="518"/>
    </location>
</feature>
<dbReference type="RefSeq" id="XP_022337688.1">
    <property type="nucleotide sequence ID" value="XM_022481980.1"/>
</dbReference>
<dbReference type="SUPFAM" id="SSF103473">
    <property type="entry name" value="MFS general substrate transporter"/>
    <property type="match status" value="1"/>
</dbReference>
<feature type="transmembrane region" description="Helical" evidence="2">
    <location>
        <begin position="381"/>
        <end position="398"/>
    </location>
</feature>
<dbReference type="CDD" id="cd17352">
    <property type="entry name" value="MFS_MCT_SLC16"/>
    <property type="match status" value="1"/>
</dbReference>
<feature type="transmembrane region" description="Helical" evidence="2">
    <location>
        <begin position="109"/>
        <end position="130"/>
    </location>
</feature>
<evidence type="ECO:0000313" key="6">
    <source>
        <dbReference type="RefSeq" id="XP_022337688.1"/>
    </source>
</evidence>
<dbReference type="RefSeq" id="XP_022337687.1">
    <property type="nucleotide sequence ID" value="XM_022481979.1"/>
</dbReference>
<dbReference type="PANTHER" id="PTHR11360">
    <property type="entry name" value="MONOCARBOXYLATE TRANSPORTER"/>
    <property type="match status" value="1"/>
</dbReference>
<feature type="transmembrane region" description="Helical" evidence="2">
    <location>
        <begin position="317"/>
        <end position="339"/>
    </location>
</feature>
<organism evidence="4 5">
    <name type="scientific">Crassostrea virginica</name>
    <name type="common">Eastern oyster</name>
    <dbReference type="NCBI Taxonomy" id="6565"/>
    <lineage>
        <taxon>Eukaryota</taxon>
        <taxon>Metazoa</taxon>
        <taxon>Spiralia</taxon>
        <taxon>Lophotrochozoa</taxon>
        <taxon>Mollusca</taxon>
        <taxon>Bivalvia</taxon>
        <taxon>Autobranchia</taxon>
        <taxon>Pteriomorphia</taxon>
        <taxon>Ostreida</taxon>
        <taxon>Ostreoidea</taxon>
        <taxon>Ostreidae</taxon>
        <taxon>Crassostrea</taxon>
    </lineage>
</organism>
<protein>
    <submittedName>
        <fullName evidence="5 6">Monocarboxylate transporter 13-like isoform X1</fullName>
    </submittedName>
</protein>
<dbReference type="KEGG" id="cvn:111133517"/>
<feature type="transmembrane region" description="Helical" evidence="2">
    <location>
        <begin position="441"/>
        <end position="463"/>
    </location>
</feature>
<name>A0A8B8EAL2_CRAVI</name>
<evidence type="ECO:0000313" key="4">
    <source>
        <dbReference type="Proteomes" id="UP000694844"/>
    </source>
</evidence>
<keyword evidence="2" id="KW-0812">Transmembrane</keyword>
<dbReference type="InterPro" id="IPR011701">
    <property type="entry name" value="MFS"/>
</dbReference>
<dbReference type="GeneID" id="111133517"/>
<proteinExistence type="predicted"/>
<feature type="transmembrane region" description="Helical" evidence="2">
    <location>
        <begin position="142"/>
        <end position="161"/>
    </location>
</feature>
<dbReference type="GO" id="GO:0008028">
    <property type="term" value="F:monocarboxylic acid transmembrane transporter activity"/>
    <property type="evidence" value="ECO:0007669"/>
    <property type="project" value="TreeGrafter"/>
</dbReference>
<feature type="transmembrane region" description="Helical" evidence="2">
    <location>
        <begin position="404"/>
        <end position="429"/>
    </location>
</feature>
<evidence type="ECO:0000256" key="2">
    <source>
        <dbReference type="SAM" id="Phobius"/>
    </source>
</evidence>
<dbReference type="PANTHER" id="PTHR11360:SF284">
    <property type="entry name" value="EG:103B4.3 PROTEIN-RELATED"/>
    <property type="match status" value="1"/>
</dbReference>
<gene>
    <name evidence="5 6" type="primary">LOC111133517</name>
</gene>
<dbReference type="PROSITE" id="PS50850">
    <property type="entry name" value="MFS"/>
    <property type="match status" value="1"/>
</dbReference>
<feature type="transmembrane region" description="Helical" evidence="2">
    <location>
        <begin position="16"/>
        <end position="41"/>
    </location>
</feature>
<dbReference type="Pfam" id="PF07690">
    <property type="entry name" value="MFS_1"/>
    <property type="match status" value="1"/>
</dbReference>
<comment type="subcellular location">
    <subcellularLocation>
        <location evidence="1">Membrane</location>
        <topology evidence="1">Multi-pass membrane protein</topology>
    </subcellularLocation>
</comment>
<dbReference type="GO" id="GO:0016020">
    <property type="term" value="C:membrane"/>
    <property type="evidence" value="ECO:0007669"/>
    <property type="project" value="UniProtKB-SubCell"/>
</dbReference>
<accession>A0A8B8EAL2</accession>
<dbReference type="OrthoDB" id="6499973at2759"/>
<dbReference type="Gene3D" id="1.20.1250.20">
    <property type="entry name" value="MFS general substrate transporter like domains"/>
    <property type="match status" value="2"/>
</dbReference>
<feature type="transmembrane region" description="Helical" evidence="2">
    <location>
        <begin position="53"/>
        <end position="73"/>
    </location>
</feature>
<evidence type="ECO:0000256" key="1">
    <source>
        <dbReference type="ARBA" id="ARBA00004141"/>
    </source>
</evidence>
<dbReference type="AlphaFoldDB" id="A0A8B8EAL2"/>
<keyword evidence="2" id="KW-0472">Membrane</keyword>
<dbReference type="InterPro" id="IPR036259">
    <property type="entry name" value="MFS_trans_sf"/>
</dbReference>
<feature type="transmembrane region" description="Helical" evidence="2">
    <location>
        <begin position="173"/>
        <end position="192"/>
    </location>
</feature>
<reference evidence="5 6" key="1">
    <citation type="submission" date="2025-04" db="UniProtKB">
        <authorList>
            <consortium name="RefSeq"/>
        </authorList>
    </citation>
    <scope>IDENTIFICATION</scope>
    <source>
        <tissue evidence="5 6">Whole sample</tissue>
    </source>
</reference>
<sequence>MVEEKLGNPVDRGWSWVILAACSSISFLHIGSLKAFGLFFVEFLEMFDASVSVTSLIFSLQNVFFALVALPVLSIGINFQSSRCFCVFGAILCTLAYALSTFAMNVEFLICTLSIVFGCGSGFLFPPTLVILGRYFQKRRGFANGLAMAGACLGGLVYPLFIRFSIDEYGVRGALLLLSGIYMHVFVAASLLTPPEKYKSKTVTNRQENEKLLHTPIVKNRNITTPNANLSSSLPNIQLKQEPIKKRRTMTISEDAQLGENHRHKVSNFSQYLSNISLMSISTVDLNFQKSTVLKKELRWFDYIKAMDFSVLKQTEFVLFLVSFCFSAIPAIMNVFLPAFAREMGRTDSEILVLVCIIGFMDFLGRVVTGFLSDNPRIRSSHIIVITMFALGTLAQFARFLNSFWAFCVFVTLYGFFAGSPFALFSSMMSKIVGIEKFPTAYAFLILAQTCTFATTIPFSGYLRDLTGSYFVSCHYLGTNALISVVLFLLEPLAQRMDRKRNLHEQTSIVRADNASKR</sequence>
<dbReference type="Proteomes" id="UP000694844">
    <property type="component" value="Chromosome 5"/>
</dbReference>
<keyword evidence="4" id="KW-1185">Reference proteome</keyword>
<feature type="transmembrane region" description="Helical" evidence="2">
    <location>
        <begin position="469"/>
        <end position="490"/>
    </location>
</feature>
<evidence type="ECO:0000313" key="5">
    <source>
        <dbReference type="RefSeq" id="XP_022337687.1"/>
    </source>
</evidence>
<feature type="transmembrane region" description="Helical" evidence="2">
    <location>
        <begin position="85"/>
        <end position="103"/>
    </location>
</feature>
<dbReference type="InterPro" id="IPR050327">
    <property type="entry name" value="Proton-linked_MCT"/>
</dbReference>
<keyword evidence="2" id="KW-1133">Transmembrane helix</keyword>
<dbReference type="InterPro" id="IPR020846">
    <property type="entry name" value="MFS_dom"/>
</dbReference>
<evidence type="ECO:0000259" key="3">
    <source>
        <dbReference type="PROSITE" id="PS50850"/>
    </source>
</evidence>